<organism evidence="1 2">
    <name type="scientific">Fusarium oxysporum f. sp. conglutinans</name>
    <dbReference type="NCBI Taxonomy" id="100902"/>
    <lineage>
        <taxon>Eukaryota</taxon>
        <taxon>Fungi</taxon>
        <taxon>Dikarya</taxon>
        <taxon>Ascomycota</taxon>
        <taxon>Pezizomycotina</taxon>
        <taxon>Sordariomycetes</taxon>
        <taxon>Hypocreomycetidae</taxon>
        <taxon>Hypocreales</taxon>
        <taxon>Nectriaceae</taxon>
        <taxon>Fusarium</taxon>
        <taxon>Fusarium oxysporum species complex</taxon>
    </lineage>
</organism>
<gene>
    <name evidence="1" type="ORF">HZS61_008850</name>
</gene>
<proteinExistence type="predicted"/>
<accession>A0A8H6H1T6</accession>
<reference evidence="1" key="1">
    <citation type="journal article" date="2020" name="bioRxiv">
        <title>A chromosome-scale genome assembly for the Fusarium oxysporum strain Fo5176 to establish a model Arabidopsis-fungal pathosystem.</title>
        <authorList>
            <person name="Fokkens L."/>
            <person name="Guo L."/>
            <person name="Dora S."/>
            <person name="Wang B."/>
            <person name="Ye K."/>
            <person name="Sanchez-Rodriguez C."/>
            <person name="Croll D."/>
        </authorList>
    </citation>
    <scope>NUCLEOTIDE SEQUENCE [LARGE SCALE GENOMIC DNA]</scope>
    <source>
        <strain evidence="1">Fo5176</strain>
    </source>
</reference>
<evidence type="ECO:0000313" key="1">
    <source>
        <dbReference type="EMBL" id="KAF6528548.1"/>
    </source>
</evidence>
<protein>
    <submittedName>
        <fullName evidence="1">Uncharacterized protein</fullName>
    </submittedName>
</protein>
<dbReference type="EMBL" id="JACDXP010000002">
    <property type="protein sequence ID" value="KAF6528548.1"/>
    <property type="molecule type" value="Genomic_DNA"/>
</dbReference>
<evidence type="ECO:0000313" key="2">
    <source>
        <dbReference type="Proteomes" id="UP000593570"/>
    </source>
</evidence>
<dbReference type="Proteomes" id="UP000593570">
    <property type="component" value="Unassembled WGS sequence"/>
</dbReference>
<sequence>MMKVAHVSRIQVLHAAPSMSLWRWLDYREVVVKEGLRD</sequence>
<name>A0A8H6H1T6_FUSOX</name>
<comment type="caution">
    <text evidence="1">The sequence shown here is derived from an EMBL/GenBank/DDBJ whole genome shotgun (WGS) entry which is preliminary data.</text>
</comment>
<dbReference type="AlphaFoldDB" id="A0A8H6H1T6"/>